<accession>A0A409YWA7</accession>
<evidence type="ECO:0000313" key="2">
    <source>
        <dbReference type="Proteomes" id="UP000284706"/>
    </source>
</evidence>
<evidence type="ECO:0000313" key="1">
    <source>
        <dbReference type="EMBL" id="PPR07243.1"/>
    </source>
</evidence>
<comment type="caution">
    <text evidence="1">The sequence shown here is derived from an EMBL/GenBank/DDBJ whole genome shotgun (WGS) entry which is preliminary data.</text>
</comment>
<sequence>MTDLPPNLPPLLGDAEGRYRINLVGNSGAGKSTVGQALARMLDVPYISMDRIMWQPGWKETPPEEFRARLRHQLDQDPRGWVADGNYDRRGGRIAFDAATDVIWLDPPLALYLPRIIRRTLLRLLGLGEPCSPGCSERFSEVFFSKDSIIWWCISHHRTIRKRLQERMVDYGLINGRIVNQRKMRRIGGWGRDLKNWLKAVEAMSTAGIALARILGVPYIDMDKIMYQPGWVETPPDEFQARLREVMAQNSERGWVIDGNYVNTGGKIAFDASTDVICLVTLPFSPYNLS</sequence>
<dbReference type="InterPro" id="IPR052922">
    <property type="entry name" value="Cytidylate_Kinase-2"/>
</dbReference>
<dbReference type="PANTHER" id="PTHR37816">
    <property type="entry name" value="YALI0E33011P"/>
    <property type="match status" value="1"/>
</dbReference>
<dbReference type="PANTHER" id="PTHR37816:SF1">
    <property type="entry name" value="TOXIN"/>
    <property type="match status" value="1"/>
</dbReference>
<dbReference type="SUPFAM" id="SSF52540">
    <property type="entry name" value="P-loop containing nucleoside triphosphate hydrolases"/>
    <property type="match status" value="1"/>
</dbReference>
<dbReference type="OrthoDB" id="65590at2759"/>
<dbReference type="Proteomes" id="UP000284706">
    <property type="component" value="Unassembled WGS sequence"/>
</dbReference>
<keyword evidence="2" id="KW-1185">Reference proteome</keyword>
<proteinExistence type="predicted"/>
<dbReference type="EMBL" id="NHYE01000149">
    <property type="protein sequence ID" value="PPR07243.1"/>
    <property type="molecule type" value="Genomic_DNA"/>
</dbReference>
<dbReference type="Pfam" id="PF01202">
    <property type="entry name" value="SKI"/>
    <property type="match status" value="1"/>
</dbReference>
<reference evidence="1 2" key="1">
    <citation type="journal article" date="2018" name="Evol. Lett.">
        <title>Horizontal gene cluster transfer increased hallucinogenic mushroom diversity.</title>
        <authorList>
            <person name="Reynolds H.T."/>
            <person name="Vijayakumar V."/>
            <person name="Gluck-Thaler E."/>
            <person name="Korotkin H.B."/>
            <person name="Matheny P.B."/>
            <person name="Slot J.C."/>
        </authorList>
    </citation>
    <scope>NUCLEOTIDE SEQUENCE [LARGE SCALE GENOMIC DNA]</scope>
    <source>
        <strain evidence="1 2">SRW20</strain>
    </source>
</reference>
<dbReference type="AlphaFoldDB" id="A0A409YWA7"/>
<gene>
    <name evidence="1" type="ORF">CVT26_012501</name>
</gene>
<dbReference type="InterPro" id="IPR027417">
    <property type="entry name" value="P-loop_NTPase"/>
</dbReference>
<name>A0A409YWA7_9AGAR</name>
<dbReference type="Gene3D" id="3.40.50.300">
    <property type="entry name" value="P-loop containing nucleotide triphosphate hydrolases"/>
    <property type="match status" value="1"/>
</dbReference>
<dbReference type="InParanoid" id="A0A409YWA7"/>
<evidence type="ECO:0008006" key="3">
    <source>
        <dbReference type="Google" id="ProtNLM"/>
    </source>
</evidence>
<organism evidence="1 2">
    <name type="scientific">Gymnopilus dilepis</name>
    <dbReference type="NCBI Taxonomy" id="231916"/>
    <lineage>
        <taxon>Eukaryota</taxon>
        <taxon>Fungi</taxon>
        <taxon>Dikarya</taxon>
        <taxon>Basidiomycota</taxon>
        <taxon>Agaricomycotina</taxon>
        <taxon>Agaricomycetes</taxon>
        <taxon>Agaricomycetidae</taxon>
        <taxon>Agaricales</taxon>
        <taxon>Agaricineae</taxon>
        <taxon>Hymenogastraceae</taxon>
        <taxon>Gymnopilus</taxon>
    </lineage>
</organism>
<dbReference type="InterPro" id="IPR031322">
    <property type="entry name" value="Shikimate/glucono_kinase"/>
</dbReference>
<protein>
    <recommendedName>
        <fullName evidence="3">Adenylate kinase</fullName>
    </recommendedName>
</protein>